<evidence type="ECO:0000256" key="14">
    <source>
        <dbReference type="ARBA" id="ARBA00023004"/>
    </source>
</evidence>
<feature type="transmembrane region" description="Helical" evidence="20">
    <location>
        <begin position="6"/>
        <end position="28"/>
    </location>
</feature>
<dbReference type="PANTHER" id="PTHR24421:SF10">
    <property type="entry name" value="NITRATE_NITRITE SENSOR PROTEIN NARQ"/>
    <property type="match status" value="1"/>
</dbReference>
<sequence>MGKTEIIVTIILFNLFFILFLIGIVVFIKQYKLKKKEHEDKLQHQQREHQQELLTTQLEIQTQTMQYIGREIHDNIGQKLTLASLYTQQLAYENKAPHINESIENISTIINDSLSELRQLSKSLTDDSIEQNPIAELLEEECKKINELKKCSVHFLYIPKIELQSYQIKSILLRITQEFLQNSIKHSNCKNIKVTFKKNNGFIELQLEDDGKGFDTIKMQSNGIGLLNMKKRAEIIGGTYVFESSIDKGTKLTIKIPH</sequence>
<dbReference type="CDD" id="cd16917">
    <property type="entry name" value="HATPase_UhpB-NarQ-NarX-like"/>
    <property type="match status" value="1"/>
</dbReference>
<dbReference type="Proteomes" id="UP000817854">
    <property type="component" value="Unassembled WGS sequence"/>
</dbReference>
<evidence type="ECO:0000256" key="8">
    <source>
        <dbReference type="ARBA" id="ARBA00022553"/>
    </source>
</evidence>
<comment type="caution">
    <text evidence="22">The sequence shown here is derived from an EMBL/GenBank/DDBJ whole genome shotgun (WGS) entry which is preliminary data.</text>
</comment>
<dbReference type="InterPro" id="IPR050482">
    <property type="entry name" value="Sensor_HK_TwoCompSys"/>
</dbReference>
<dbReference type="InterPro" id="IPR036890">
    <property type="entry name" value="HATPase_C_sf"/>
</dbReference>
<keyword evidence="20" id="KW-1133">Transmembrane helix</keyword>
<dbReference type="InterPro" id="IPR003594">
    <property type="entry name" value="HATPase_dom"/>
</dbReference>
<evidence type="ECO:0000256" key="1">
    <source>
        <dbReference type="ARBA" id="ARBA00000085"/>
    </source>
</evidence>
<dbReference type="InterPro" id="IPR005467">
    <property type="entry name" value="His_kinase_dom"/>
</dbReference>
<evidence type="ECO:0000256" key="17">
    <source>
        <dbReference type="ARBA" id="ARBA00024827"/>
    </source>
</evidence>
<name>A0ABX0IMN9_9FLAO</name>
<comment type="function">
    <text evidence="17">Member of the two-component regulatory system NreB/NreC involved in the control of dissimilatory nitrate/nitrite reduction in response to oxygen. NreB functions as a direct oxygen sensor histidine kinase which is autophosphorylated, in the absence of oxygen, probably at the conserved histidine residue, and transfers its phosphate group probably to a conserved aspartate residue of NreC. NreB/NreC activates the expression of the nitrate (narGHJI) and nitrite (nir) reductase operons, as well as the putative nitrate transporter gene narT.</text>
</comment>
<keyword evidence="15" id="KW-0902">Two-component regulatory system</keyword>
<dbReference type="Gene3D" id="3.30.565.10">
    <property type="entry name" value="Histidine kinase-like ATPase, C-terminal domain"/>
    <property type="match status" value="1"/>
</dbReference>
<accession>A0ABX0IMN9</accession>
<dbReference type="PANTHER" id="PTHR24421">
    <property type="entry name" value="NITRATE/NITRITE SENSOR PROTEIN NARX-RELATED"/>
    <property type="match status" value="1"/>
</dbReference>
<keyword evidence="8" id="KW-0597">Phosphoprotein</keyword>
<evidence type="ECO:0000256" key="10">
    <source>
        <dbReference type="ARBA" id="ARBA00022723"/>
    </source>
</evidence>
<comment type="cofactor">
    <cofactor evidence="2">
        <name>[4Fe-4S] cluster</name>
        <dbReference type="ChEBI" id="CHEBI:49883"/>
    </cofactor>
</comment>
<keyword evidence="14" id="KW-0408">Iron</keyword>
<evidence type="ECO:0000256" key="12">
    <source>
        <dbReference type="ARBA" id="ARBA00022777"/>
    </source>
</evidence>
<keyword evidence="10" id="KW-0479">Metal-binding</keyword>
<dbReference type="Pfam" id="PF02518">
    <property type="entry name" value="HATPase_c"/>
    <property type="match status" value="1"/>
</dbReference>
<gene>
    <name evidence="22" type="ORF">FIA58_005125</name>
</gene>
<evidence type="ECO:0000256" key="6">
    <source>
        <dbReference type="ARBA" id="ARBA00022485"/>
    </source>
</evidence>
<evidence type="ECO:0000256" key="9">
    <source>
        <dbReference type="ARBA" id="ARBA00022679"/>
    </source>
</evidence>
<proteinExistence type="predicted"/>
<reference evidence="22 23" key="3">
    <citation type="submission" date="2020-02" db="EMBL/GenBank/DDBJ databases">
        <title>Flavobacterium profundi sp. nov., isolated from a deep-sea seamount.</title>
        <authorList>
            <person name="Zhang D.-C."/>
        </authorList>
    </citation>
    <scope>NUCLEOTIDE SEQUENCE [LARGE SCALE GENOMIC DNA]</scope>
    <source>
        <strain evidence="22 23">EC11</strain>
    </source>
</reference>
<comment type="catalytic activity">
    <reaction evidence="1">
        <text>ATP + protein L-histidine = ADP + protein N-phospho-L-histidine.</text>
        <dbReference type="EC" id="2.7.13.3"/>
    </reaction>
</comment>
<keyword evidence="23" id="KW-1185">Reference proteome</keyword>
<dbReference type="PRINTS" id="PR00344">
    <property type="entry name" value="BCTRLSENSOR"/>
</dbReference>
<dbReference type="EC" id="2.7.13.3" evidence="4"/>
<keyword evidence="20" id="KW-0812">Transmembrane</keyword>
<evidence type="ECO:0000313" key="22">
    <source>
        <dbReference type="EMBL" id="NHN25055.1"/>
    </source>
</evidence>
<dbReference type="RefSeq" id="WP_140960782.1">
    <property type="nucleotide sequence ID" value="NZ_VEVQ02000003.1"/>
</dbReference>
<keyword evidence="6" id="KW-0004">4Fe-4S</keyword>
<keyword evidence="12 22" id="KW-0418">Kinase</keyword>
<evidence type="ECO:0000256" key="18">
    <source>
        <dbReference type="ARBA" id="ARBA00030800"/>
    </source>
</evidence>
<evidence type="ECO:0000256" key="2">
    <source>
        <dbReference type="ARBA" id="ARBA00001966"/>
    </source>
</evidence>
<evidence type="ECO:0000256" key="19">
    <source>
        <dbReference type="SAM" id="Coils"/>
    </source>
</evidence>
<comment type="subcellular location">
    <subcellularLocation>
        <location evidence="3">Cytoplasm</location>
    </subcellularLocation>
</comment>
<organism evidence="22 23">
    <name type="scientific">Flavobacterium jejuense</name>
    <dbReference type="NCBI Taxonomy" id="1544455"/>
    <lineage>
        <taxon>Bacteria</taxon>
        <taxon>Pseudomonadati</taxon>
        <taxon>Bacteroidota</taxon>
        <taxon>Flavobacteriia</taxon>
        <taxon>Flavobacteriales</taxon>
        <taxon>Flavobacteriaceae</taxon>
        <taxon>Flavobacterium</taxon>
    </lineage>
</organism>
<dbReference type="GO" id="GO:0016301">
    <property type="term" value="F:kinase activity"/>
    <property type="evidence" value="ECO:0007669"/>
    <property type="project" value="UniProtKB-KW"/>
</dbReference>
<dbReference type="InterPro" id="IPR004358">
    <property type="entry name" value="Sig_transdc_His_kin-like_C"/>
</dbReference>
<dbReference type="Pfam" id="PF07730">
    <property type="entry name" value="HisKA_3"/>
    <property type="match status" value="1"/>
</dbReference>
<reference evidence="23" key="1">
    <citation type="submission" date="2019-05" db="EMBL/GenBank/DDBJ databases">
        <title>Flavobacterium profundi sp. nov., isolated from a deep-sea seamount.</title>
        <authorList>
            <person name="Zhang D.-C."/>
        </authorList>
    </citation>
    <scope>NUCLEOTIDE SEQUENCE [LARGE SCALE GENOMIC DNA]</scope>
    <source>
        <strain evidence="23">EC11</strain>
    </source>
</reference>
<evidence type="ECO:0000256" key="11">
    <source>
        <dbReference type="ARBA" id="ARBA00022741"/>
    </source>
</evidence>
<keyword evidence="9" id="KW-0808">Transferase</keyword>
<evidence type="ECO:0000256" key="4">
    <source>
        <dbReference type="ARBA" id="ARBA00012438"/>
    </source>
</evidence>
<feature type="coiled-coil region" evidence="19">
    <location>
        <begin position="28"/>
        <end position="55"/>
    </location>
</feature>
<keyword evidence="20" id="KW-0472">Membrane</keyword>
<dbReference type="Gene3D" id="1.20.5.1930">
    <property type="match status" value="1"/>
</dbReference>
<keyword evidence="11" id="KW-0547">Nucleotide-binding</keyword>
<keyword evidence="13" id="KW-0067">ATP-binding</keyword>
<evidence type="ECO:0000313" key="23">
    <source>
        <dbReference type="Proteomes" id="UP000817854"/>
    </source>
</evidence>
<dbReference type="InterPro" id="IPR011712">
    <property type="entry name" value="Sig_transdc_His_kin_sub3_dim/P"/>
</dbReference>
<evidence type="ECO:0000256" key="7">
    <source>
        <dbReference type="ARBA" id="ARBA00022490"/>
    </source>
</evidence>
<dbReference type="EMBL" id="VEVQ02000003">
    <property type="protein sequence ID" value="NHN25055.1"/>
    <property type="molecule type" value="Genomic_DNA"/>
</dbReference>
<evidence type="ECO:0000256" key="5">
    <source>
        <dbReference type="ARBA" id="ARBA00017322"/>
    </source>
</evidence>
<evidence type="ECO:0000256" key="15">
    <source>
        <dbReference type="ARBA" id="ARBA00023012"/>
    </source>
</evidence>
<reference evidence="22 23" key="2">
    <citation type="submission" date="2019-05" db="EMBL/GenBank/DDBJ databases">
        <authorList>
            <person name="Lianzixin W."/>
        </authorList>
    </citation>
    <scope>NUCLEOTIDE SEQUENCE [LARGE SCALE GENOMIC DNA]</scope>
    <source>
        <strain evidence="22 23">EC11</strain>
    </source>
</reference>
<dbReference type="PROSITE" id="PS50109">
    <property type="entry name" value="HIS_KIN"/>
    <property type="match status" value="1"/>
</dbReference>
<evidence type="ECO:0000259" key="21">
    <source>
        <dbReference type="PROSITE" id="PS50109"/>
    </source>
</evidence>
<dbReference type="SUPFAM" id="SSF55874">
    <property type="entry name" value="ATPase domain of HSP90 chaperone/DNA topoisomerase II/histidine kinase"/>
    <property type="match status" value="1"/>
</dbReference>
<protein>
    <recommendedName>
        <fullName evidence="5">Oxygen sensor histidine kinase NreB</fullName>
        <ecNumber evidence="4">2.7.13.3</ecNumber>
    </recommendedName>
    <alternativeName>
        <fullName evidence="18">Nitrogen regulation protein B</fullName>
    </alternativeName>
</protein>
<evidence type="ECO:0000256" key="13">
    <source>
        <dbReference type="ARBA" id="ARBA00022840"/>
    </source>
</evidence>
<feature type="domain" description="Histidine kinase" evidence="21">
    <location>
        <begin position="71"/>
        <end position="258"/>
    </location>
</feature>
<evidence type="ECO:0000256" key="20">
    <source>
        <dbReference type="SAM" id="Phobius"/>
    </source>
</evidence>
<keyword evidence="7" id="KW-0963">Cytoplasm</keyword>
<evidence type="ECO:0000256" key="3">
    <source>
        <dbReference type="ARBA" id="ARBA00004496"/>
    </source>
</evidence>
<keyword evidence="19" id="KW-0175">Coiled coil</keyword>
<evidence type="ECO:0000256" key="16">
    <source>
        <dbReference type="ARBA" id="ARBA00023014"/>
    </source>
</evidence>
<keyword evidence="16" id="KW-0411">Iron-sulfur</keyword>
<dbReference type="SMART" id="SM00387">
    <property type="entry name" value="HATPase_c"/>
    <property type="match status" value="1"/>
</dbReference>